<evidence type="ECO:0000256" key="2">
    <source>
        <dbReference type="ARBA" id="ARBA00007376"/>
    </source>
</evidence>
<dbReference type="AlphaFoldDB" id="A0A6I8SH18"/>
<dbReference type="GeneTree" id="ENSGT01150000286961"/>
<feature type="transmembrane region" description="Helical" evidence="13">
    <location>
        <begin position="233"/>
        <end position="257"/>
    </location>
</feature>
<feature type="transmembrane region" description="Helical" evidence="13">
    <location>
        <begin position="178"/>
        <end position="208"/>
    </location>
</feature>
<dbReference type="Gene3D" id="1.20.1070.10">
    <property type="entry name" value="Rhodopsin 7-helix transmembrane proteins"/>
    <property type="match status" value="1"/>
</dbReference>
<accession>A0A6I8SH18</accession>
<feature type="transmembrane region" description="Helical" evidence="13">
    <location>
        <begin position="263"/>
        <end position="282"/>
    </location>
</feature>
<feature type="transmembrane region" description="Helical" evidence="13">
    <location>
        <begin position="88"/>
        <end position="108"/>
    </location>
</feature>
<protein>
    <recommendedName>
        <fullName evidence="12">Taste receptor type 2</fullName>
    </recommendedName>
</protein>
<evidence type="ECO:0000256" key="1">
    <source>
        <dbReference type="ARBA" id="ARBA00004141"/>
    </source>
</evidence>
<feature type="transmembrane region" description="Helical" evidence="13">
    <location>
        <begin position="128"/>
        <end position="149"/>
    </location>
</feature>
<gene>
    <name evidence="14" type="primary">t2r36</name>
</gene>
<dbReference type="Ensembl" id="ENSXETT00000018688">
    <property type="protein sequence ID" value="ENSXETP00000097553"/>
    <property type="gene ID" value="ENSXETG00000031461"/>
</dbReference>
<evidence type="ECO:0000256" key="9">
    <source>
        <dbReference type="ARBA" id="ARBA00023170"/>
    </source>
</evidence>
<reference evidence="14" key="1">
    <citation type="journal article" date="2010" name="Science">
        <title>The genome of the Western clawed frog Xenopus tropicalis.</title>
        <authorList>
            <person name="Hellsten U."/>
            <person name="Harland R.M."/>
            <person name="Gilchrist M.J."/>
            <person name="Hendrix D."/>
            <person name="Jurka J."/>
            <person name="Kapitonov V."/>
            <person name="Ovcharenko I."/>
            <person name="Putnam N.H."/>
            <person name="Shu S."/>
            <person name="Taher L."/>
            <person name="Blitz I.L."/>
            <person name="Blumberg B."/>
            <person name="Dichmann D.S."/>
            <person name="Dubchak I."/>
            <person name="Amaya E."/>
            <person name="Detter J.C."/>
            <person name="Fletcher R."/>
            <person name="Gerhard D.S."/>
            <person name="Goodstein D."/>
            <person name="Graves T."/>
            <person name="Grigoriev I.V."/>
            <person name="Grimwood J."/>
            <person name="Kawashima T."/>
            <person name="Lindquist E."/>
            <person name="Lucas S.M."/>
            <person name="Mead P.E."/>
            <person name="Mitros T."/>
            <person name="Ogino H."/>
            <person name="Ohta Y."/>
            <person name="Poliakov A.V."/>
            <person name="Pollet N."/>
            <person name="Robert J."/>
            <person name="Salamov A."/>
            <person name="Sater A.K."/>
            <person name="Schmutz J."/>
            <person name="Terry A."/>
            <person name="Vize P.D."/>
            <person name="Warren W.C."/>
            <person name="Wells D."/>
            <person name="Wills A."/>
            <person name="Wilson R.K."/>
            <person name="Zimmerman L.B."/>
            <person name="Zorn A.M."/>
            <person name="Grainger R."/>
            <person name="Grammer T."/>
            <person name="Khokha M.K."/>
            <person name="Richardson P.M."/>
            <person name="Rokhsar D.S."/>
        </authorList>
    </citation>
    <scope>NUCLEOTIDE SEQUENCE [LARGE SCALE GENOMIC DNA]</scope>
    <source>
        <strain evidence="14">Nigerian</strain>
    </source>
</reference>
<sequence>MVVDVTTILPALFIAASIVGMLTSIFILSVNVHSLIKGQHLNPSDLLIISLAFSNMVFVVSNFAFSLCLFFTTCLVFEDQFYAEGYPVAYVLFSNAWLSACLCFFYFVKVSNFKPNYLARLKSKINTLVPRLILGAQAFSILNSLFYMLGFSEVKTGNSTLSLVTNQTSDITGYSINIYFSLFFLLMNCYIPFLIIVVTTSFIIASLYKHICHMQKNRGEFGGPNLKTYHRTALTMTLLLIFYLFFYSIILGTNFFLTTELMIWVYVTARCLFSPIQSLILIMGNSRLKKTCVNVFSSCRKMTSDGEMTPTICT</sequence>
<keyword evidence="9 12" id="KW-0675">Receptor</keyword>
<proteinExistence type="inferred from homology"/>
<dbReference type="InterPro" id="IPR007960">
    <property type="entry name" value="TAS2R"/>
</dbReference>
<evidence type="ECO:0000256" key="10">
    <source>
        <dbReference type="ARBA" id="ARBA00023224"/>
    </source>
</evidence>
<keyword evidence="10 12" id="KW-0807">Transducer</keyword>
<evidence type="ECO:0000256" key="3">
    <source>
        <dbReference type="ARBA" id="ARBA00022480"/>
    </source>
</evidence>
<comment type="similarity">
    <text evidence="2 11">Belongs to the G-protein coupled receptor T2R family.</text>
</comment>
<dbReference type="GO" id="GO:0016020">
    <property type="term" value="C:membrane"/>
    <property type="evidence" value="ECO:0007669"/>
    <property type="project" value="UniProtKB-SubCell"/>
</dbReference>
<evidence type="ECO:0000256" key="5">
    <source>
        <dbReference type="ARBA" id="ARBA00022692"/>
    </source>
</evidence>
<dbReference type="FunFam" id="1.20.1070.10:FF:000055">
    <property type="entry name" value="Taste receptor type 2"/>
    <property type="match status" value="1"/>
</dbReference>
<keyword evidence="3 12" id="KW-0919">Taste</keyword>
<keyword evidence="4 12" id="KW-0716">Sensory transduction</keyword>
<feature type="transmembrane region" description="Helical" evidence="13">
    <location>
        <begin position="12"/>
        <end position="34"/>
    </location>
</feature>
<dbReference type="SUPFAM" id="SSF81321">
    <property type="entry name" value="Family A G protein-coupled receptor-like"/>
    <property type="match status" value="1"/>
</dbReference>
<evidence type="ECO:0000256" key="8">
    <source>
        <dbReference type="ARBA" id="ARBA00023136"/>
    </source>
</evidence>
<evidence type="ECO:0000256" key="6">
    <source>
        <dbReference type="ARBA" id="ARBA00022989"/>
    </source>
</evidence>
<dbReference type="PANTHER" id="PTHR11394">
    <property type="entry name" value="TASTE RECEPTOR TYPE 2"/>
    <property type="match status" value="1"/>
</dbReference>
<evidence type="ECO:0000256" key="4">
    <source>
        <dbReference type="ARBA" id="ARBA00022606"/>
    </source>
</evidence>
<evidence type="ECO:0000313" key="14">
    <source>
        <dbReference type="Ensembl" id="ENSXETP00000097553"/>
    </source>
</evidence>
<evidence type="ECO:0000256" key="12">
    <source>
        <dbReference type="RuleBase" id="RU004424"/>
    </source>
</evidence>
<evidence type="ECO:0000256" key="7">
    <source>
        <dbReference type="ARBA" id="ARBA00023040"/>
    </source>
</evidence>
<evidence type="ECO:0000256" key="13">
    <source>
        <dbReference type="SAM" id="Phobius"/>
    </source>
</evidence>
<comment type="subcellular location">
    <subcellularLocation>
        <location evidence="1 12">Membrane</location>
        <topology evidence="1 12">Multi-pass membrane protein</topology>
    </subcellularLocation>
</comment>
<keyword evidence="7 12" id="KW-0297">G-protein coupled receptor</keyword>
<reference evidence="14" key="2">
    <citation type="submission" date="2020-05" db="UniProtKB">
        <authorList>
            <consortium name="Ensembl"/>
        </authorList>
    </citation>
    <scope>IDENTIFICATION</scope>
</reference>
<dbReference type="PANTHER" id="PTHR11394:SF147">
    <property type="entry name" value="TASTE RECEPTOR TYPE 2"/>
    <property type="match status" value="1"/>
</dbReference>
<dbReference type="GO" id="GO:0033038">
    <property type="term" value="F:bitter taste receptor activity"/>
    <property type="evidence" value="ECO:0007669"/>
    <property type="project" value="InterPro"/>
</dbReference>
<dbReference type="Pfam" id="PF05296">
    <property type="entry name" value="TAS2R"/>
    <property type="match status" value="1"/>
</dbReference>
<evidence type="ECO:0000256" key="11">
    <source>
        <dbReference type="RuleBase" id="RU004423"/>
    </source>
</evidence>
<dbReference type="InParanoid" id="A0A6I8SH18"/>
<dbReference type="GO" id="GO:0004930">
    <property type="term" value="F:G protein-coupled receptor activity"/>
    <property type="evidence" value="ECO:0007669"/>
    <property type="project" value="UniProtKB-KW"/>
</dbReference>
<feature type="transmembrane region" description="Helical" evidence="13">
    <location>
        <begin position="46"/>
        <end position="72"/>
    </location>
</feature>
<name>A0A6I8SH18_XENTR</name>
<organism evidence="14">
    <name type="scientific">Xenopus tropicalis</name>
    <name type="common">Western clawed frog</name>
    <name type="synonym">Silurana tropicalis</name>
    <dbReference type="NCBI Taxonomy" id="8364"/>
    <lineage>
        <taxon>Eukaryota</taxon>
        <taxon>Metazoa</taxon>
        <taxon>Chordata</taxon>
        <taxon>Craniata</taxon>
        <taxon>Vertebrata</taxon>
        <taxon>Euteleostomi</taxon>
        <taxon>Amphibia</taxon>
        <taxon>Batrachia</taxon>
        <taxon>Anura</taxon>
        <taxon>Pipoidea</taxon>
        <taxon>Pipidae</taxon>
        <taxon>Xenopodinae</taxon>
        <taxon>Xenopus</taxon>
        <taxon>Silurana</taxon>
    </lineage>
</organism>
<keyword evidence="8 12" id="KW-0472">Membrane</keyword>
<keyword evidence="5 12" id="KW-0812">Transmembrane</keyword>
<keyword evidence="6 13" id="KW-1133">Transmembrane helix</keyword>